<evidence type="ECO:0000313" key="4">
    <source>
        <dbReference type="Proteomes" id="UP000315010"/>
    </source>
</evidence>
<feature type="region of interest" description="Disordered" evidence="1">
    <location>
        <begin position="165"/>
        <end position="211"/>
    </location>
</feature>
<protein>
    <submittedName>
        <fullName evidence="3">Uncharacterized protein</fullName>
    </submittedName>
</protein>
<evidence type="ECO:0000256" key="2">
    <source>
        <dbReference type="SAM" id="SignalP"/>
    </source>
</evidence>
<reference evidence="3 4" key="1">
    <citation type="submission" date="2019-02" db="EMBL/GenBank/DDBJ databases">
        <title>Deep-cultivation of Planctomycetes and their phenomic and genomic characterization uncovers novel biology.</title>
        <authorList>
            <person name="Wiegand S."/>
            <person name="Jogler M."/>
            <person name="Boedeker C."/>
            <person name="Pinto D."/>
            <person name="Vollmers J."/>
            <person name="Rivas-Marin E."/>
            <person name="Kohn T."/>
            <person name="Peeters S.H."/>
            <person name="Heuer A."/>
            <person name="Rast P."/>
            <person name="Oberbeckmann S."/>
            <person name="Bunk B."/>
            <person name="Jeske O."/>
            <person name="Meyerdierks A."/>
            <person name="Storesund J.E."/>
            <person name="Kallscheuer N."/>
            <person name="Luecker S."/>
            <person name="Lage O.M."/>
            <person name="Pohl T."/>
            <person name="Merkel B.J."/>
            <person name="Hornburger P."/>
            <person name="Mueller R.-W."/>
            <person name="Bruemmer F."/>
            <person name="Labrenz M."/>
            <person name="Spormann A.M."/>
            <person name="Op Den Camp H."/>
            <person name="Overmann J."/>
            <person name="Amann R."/>
            <person name="Jetten M.S.M."/>
            <person name="Mascher T."/>
            <person name="Medema M.H."/>
            <person name="Devos D.P."/>
            <person name="Kaster A.-K."/>
            <person name="Ovreas L."/>
            <person name="Rohde M."/>
            <person name="Galperin M.Y."/>
            <person name="Jogler C."/>
        </authorList>
    </citation>
    <scope>NUCLEOTIDE SEQUENCE [LARGE SCALE GENOMIC DNA]</scope>
    <source>
        <strain evidence="3 4">CA13</strain>
    </source>
</reference>
<evidence type="ECO:0000313" key="3">
    <source>
        <dbReference type="EMBL" id="TWT81401.1"/>
    </source>
</evidence>
<accession>A0A5C5Z3G5</accession>
<proteinExistence type="predicted"/>
<keyword evidence="4" id="KW-1185">Reference proteome</keyword>
<feature type="chain" id="PRO_5022659353" evidence="2">
    <location>
        <begin position="22"/>
        <end position="496"/>
    </location>
</feature>
<feature type="signal peptide" evidence="2">
    <location>
        <begin position="1"/>
        <end position="21"/>
    </location>
</feature>
<keyword evidence="2" id="KW-0732">Signal</keyword>
<comment type="caution">
    <text evidence="3">The sequence shown here is derived from an EMBL/GenBank/DDBJ whole genome shotgun (WGS) entry which is preliminary data.</text>
</comment>
<evidence type="ECO:0000256" key="1">
    <source>
        <dbReference type="SAM" id="MobiDB-lite"/>
    </source>
</evidence>
<gene>
    <name evidence="3" type="ORF">CA13_28540</name>
</gene>
<sequence precursor="true">MKPNYSIAALLITLGSWATFATPCPAQLFGGGGLLGGGGLGGGGGIGGGFGGGGFGGAPIMRPSAPIINRPIASNLPRPAAPNLGAGSRPILGGGPSIGSLPSVSQPALGDRPIANPPIVNRPIVNQPIVNQPIVNQPIVNPPGGATFPGGNRPSLGDRPIVGNLPSMNRPALPGNVRPSQPVDRDRLNDFLNPNRPDAGRLPAAPADRPIIGDRPLLGDRPILGAKPIRGEQPILGNRPILGDRPIIDKPIVPTFGGQIIRDELRKEIVARRVERAVEVRDRVRDLYYRGNHPFMYWQHHMWTHHPVWSWWRVTAPYRWANWSSVYSWCGYSAAYTQPVRYEYTAQGVYANEKEVVVDEDYSRQARELAAAGAQLLQQKVDAQEADSLEWLPLGVFALCKSESGDPTMFLQLAISREGIVGGSFANTSNNENLSVQGGADRESARLAVTIGDQQDIVIETGLYNVTESQSGAMVHYQDGTRENWLLVKMPDPQGK</sequence>
<dbReference type="RefSeq" id="WP_419194278.1">
    <property type="nucleotide sequence ID" value="NZ_SJPJ01000001.1"/>
</dbReference>
<dbReference type="Proteomes" id="UP000315010">
    <property type="component" value="Unassembled WGS sequence"/>
</dbReference>
<organism evidence="3 4">
    <name type="scientific">Novipirellula herctigrandis</name>
    <dbReference type="NCBI Taxonomy" id="2527986"/>
    <lineage>
        <taxon>Bacteria</taxon>
        <taxon>Pseudomonadati</taxon>
        <taxon>Planctomycetota</taxon>
        <taxon>Planctomycetia</taxon>
        <taxon>Pirellulales</taxon>
        <taxon>Pirellulaceae</taxon>
        <taxon>Novipirellula</taxon>
    </lineage>
</organism>
<dbReference type="AlphaFoldDB" id="A0A5C5Z3G5"/>
<dbReference type="EMBL" id="SJPJ01000001">
    <property type="protein sequence ID" value="TWT81401.1"/>
    <property type="molecule type" value="Genomic_DNA"/>
</dbReference>
<name>A0A5C5Z3G5_9BACT</name>